<feature type="region of interest" description="Disordered" evidence="1">
    <location>
        <begin position="199"/>
        <end position="220"/>
    </location>
</feature>
<dbReference type="Proteomes" id="UP000053748">
    <property type="component" value="Unassembled WGS sequence"/>
</dbReference>
<dbReference type="Gene3D" id="3.40.390.80">
    <property type="entry name" value="Peptidase M60, enhancin-like domain 2"/>
    <property type="match status" value="1"/>
</dbReference>
<dbReference type="PROSITE" id="PS51257">
    <property type="entry name" value="PROKAR_LIPOPROTEIN"/>
    <property type="match status" value="1"/>
</dbReference>
<feature type="region of interest" description="Disordered" evidence="1">
    <location>
        <begin position="1253"/>
        <end position="1274"/>
    </location>
</feature>
<dbReference type="Pfam" id="PF13402">
    <property type="entry name" value="Peptidase_M60"/>
    <property type="match status" value="1"/>
</dbReference>
<evidence type="ECO:0000313" key="4">
    <source>
        <dbReference type="Proteomes" id="UP000053748"/>
    </source>
</evidence>
<proteinExistence type="predicted"/>
<feature type="domain" description="Peptidase M60" evidence="2">
    <location>
        <begin position="1092"/>
        <end position="1395"/>
    </location>
</feature>
<feature type="compositionally biased region" description="Basic and acidic residues" evidence="1">
    <location>
        <begin position="1253"/>
        <end position="1265"/>
    </location>
</feature>
<dbReference type="PANTHER" id="PTHR15730">
    <property type="entry name" value="EXPERIMENTAL AUTOIMMUNE PROSTATITIS ANTIGEN 2-RELATED"/>
    <property type="match status" value="1"/>
</dbReference>
<protein>
    <submittedName>
        <fullName evidence="3">DUF4092 domain-containing protein</fullName>
    </submittedName>
</protein>
<dbReference type="InterPro" id="IPR042279">
    <property type="entry name" value="Pep_M60_3"/>
</dbReference>
<dbReference type="PANTHER" id="PTHR15730:SF5">
    <property type="entry name" value="SI:CH211-210B2.2-RELATED"/>
    <property type="match status" value="1"/>
</dbReference>
<dbReference type="OrthoDB" id="9122461at2"/>
<accession>A0A2J9UWE4</accession>
<evidence type="ECO:0000256" key="1">
    <source>
        <dbReference type="SAM" id="MobiDB-lite"/>
    </source>
</evidence>
<dbReference type="STRING" id="674.VM_07010"/>
<dbReference type="PROSITE" id="PS51723">
    <property type="entry name" value="PEPTIDASE_M60"/>
    <property type="match status" value="1"/>
</dbReference>
<dbReference type="Gene3D" id="1.10.390.30">
    <property type="entry name" value="Peptidase M60, enhancin-like domain 3"/>
    <property type="match status" value="1"/>
</dbReference>
<dbReference type="InterPro" id="IPR031161">
    <property type="entry name" value="Peptidase_M60_dom"/>
</dbReference>
<organism evidence="3 4">
    <name type="scientific">Vibrio mimicus</name>
    <dbReference type="NCBI Taxonomy" id="674"/>
    <lineage>
        <taxon>Bacteria</taxon>
        <taxon>Pseudomonadati</taxon>
        <taxon>Pseudomonadota</taxon>
        <taxon>Gammaproteobacteria</taxon>
        <taxon>Vibrionales</taxon>
        <taxon>Vibrionaceae</taxon>
        <taxon>Vibrio</taxon>
    </lineage>
</organism>
<dbReference type="InterPro" id="IPR025385">
    <property type="entry name" value="DUF4092"/>
</dbReference>
<dbReference type="EMBL" id="LOSJ02000002">
    <property type="protein sequence ID" value="PNM55840.1"/>
    <property type="molecule type" value="Genomic_DNA"/>
</dbReference>
<dbReference type="Pfam" id="PF17291">
    <property type="entry name" value="M60-like_N"/>
    <property type="match status" value="1"/>
</dbReference>
<comment type="caution">
    <text evidence="3">The sequence shown here is derived from an EMBL/GenBank/DDBJ whole genome shotgun (WGS) entry which is preliminary data.</text>
</comment>
<dbReference type="InterPro" id="IPR035423">
    <property type="entry name" value="M60-like_N"/>
</dbReference>
<dbReference type="NCBIfam" id="NF037974">
    <property type="entry name" value="SslE_AcfD_Zn_LP"/>
    <property type="match status" value="1"/>
</dbReference>
<gene>
    <name evidence="3" type="ORF">AL544_007015</name>
</gene>
<reference evidence="3" key="1">
    <citation type="submission" date="2017-12" db="EMBL/GenBank/DDBJ databases">
        <title>FDA dAtabase for Regulatory Grade micrObial Sequences (FDA-ARGOS): Supporting development and validation of Infectious Disease Dx tests.</title>
        <authorList>
            <person name="Hoffmann M."/>
            <person name="Allard M."/>
            <person name="Evans P."/>
            <person name="Brown E."/>
            <person name="Tallon L.J."/>
            <person name="Sadzewicz L."/>
            <person name="Sengamalay N."/>
            <person name="Ott S."/>
            <person name="Godinez A."/>
            <person name="Nagaraj S."/>
            <person name="Vavikolanu K."/>
            <person name="Aluvathingal J."/>
            <person name="Nadendla S."/>
            <person name="Hobson J."/>
            <person name="Sichtig H."/>
        </authorList>
    </citation>
    <scope>NUCLEOTIDE SEQUENCE [LARGE SCALE GENOMIC DNA]</scope>
    <source>
        <strain evidence="3">FDAARGOS_113</strain>
    </source>
</reference>
<dbReference type="Pfam" id="PF13322">
    <property type="entry name" value="DUF4092"/>
    <property type="match status" value="1"/>
</dbReference>
<dbReference type="InterPro" id="IPR051244">
    <property type="entry name" value="TCAF"/>
</dbReference>
<dbReference type="RefSeq" id="WP_000865236.1">
    <property type="nucleotide sequence ID" value="NZ_CAWMSS010000001.1"/>
</dbReference>
<evidence type="ECO:0000313" key="3">
    <source>
        <dbReference type="EMBL" id="PNM55840.1"/>
    </source>
</evidence>
<keyword evidence="4" id="KW-1185">Reference proteome</keyword>
<dbReference type="SMART" id="SM01276">
    <property type="entry name" value="M60-like"/>
    <property type="match status" value="1"/>
</dbReference>
<name>A0A2J9UWE4_VIBMI</name>
<evidence type="ECO:0000259" key="2">
    <source>
        <dbReference type="PROSITE" id="PS51723"/>
    </source>
</evidence>
<sequence length="1526" mass="167899">MKVKLIYAMIAMAIAGCNHDSIYNSSDSIKPDIPNIGNGNDPAVDGGELPDIGVDDPIIFSQLSLDGNLMFGESVQCNNQPAYEFSVEQKDHVICTLNDRILATFNSPFDAVNSRMMSRSSSLELLKLTDADEYKDSVQRQKNIQTLIKNMGNIQGGNIELNFSSSRDQLTFDNYLSHSLDLPEDEFRELITEKVSNDNQVDKQPSTHVPDIPPAITEGASSDLNSNFVSANAEEALVYKPTEVILSQGQLLDSQGRPVNGIAYFSNHSRGVTGVNKEGRATGDGRFEFSWGDTIGFAIDTFELGQIRGNKNTFELTELAAGNEGKNAQALVLRYAESTHDSVSISDKVTQVFALYPNVVNEAISLSLSNDDVALEIGGGETQIVPGEFNQQFSQGIAAEIDQALKPTSFYQAWAEPVQKSAVDPEASRIQADIQKLWGATPEVQQQGWKKVERFHVFHDSTNFYGSTGSARGQAAVNIANSAFPVLMARNDNNYWIDFGKPKAWDAQGLAFITEAPSQVKPEKVSAETATFNLPFISLGELGKGKVMVLGNARYNSVLVCPNGFSWNGGVDQQGQCTLNSDSHDMGNFFSNVFHYLTGKNSAEITVGTNIPYVYFKRGGQVIGNQAPFVLDPRFAVQTEQLSNFSNLDPETMPVVIINGYEYLGHSSIGAYDLPMSADIQRPKLTQEDVSDLIDYVSRGGNVLMMETIINRTNAGEVARLLDSAGIAFGMGSSVVANGNGPSGGYPDRVRNQRQHGIWVLERYAAVAGENGVAPTLPYTIKEDGSVEWKFIVDGKPDDKPKLEMATWTEEDSQGNLVKQVAFIDESSHWQKDSNGKVIYDDNGKPILDKQSLAAAKQRILNAFITSEGKPAYQECRDSEFHYEVNCLEYRPGNGIPTSGGMYVPIYTELKLGNDEAKAMVKAANLGTNIEALYQHERYFRTKGKQGERLNSVDLNRIYQNLSVWLWNDLDYRYESGYGDELGFKRFTEFLNCYTNDQAGGNTQCPTDLKLQLNQMKMVYGDEAGEYAGQMNPSYPLNYMEKPLTRLMLGRSFWDLDIKVDVREFPGEAENGSGGGNITLDMRNLTTAWFAGNRQPTGQWAVAQQEFSVSVSGENSPVTITIALADDLTGREKHELGLKRPPRMTKSFVIGGDQPKSQSFTVPYGGLIYAQGGNSEQVTLSFSGTVNAPLYKNGQWQNGLNSPAPIGEVVSNTFVFTAPKANLNASGYNGGIAQFADDLDTFSEDLNDFYARDENVDGERNRKATGESNPNNRHHFVNDIAISVGAAHSGYPVMNSSFNAKSPSLNTSPLNSWLLWHEVGHNAAEAPFNVDGATEVVNNLLALYMQDRHLGKMARVEQDIRIAPDFVKMENGHAWGAGGAGERLVMFAQLKEWAESEFDIADWYPNELPSYYKAESGVKGWNLFKLMHRLTRNADDGVINLKGENLCQATGLGKSDQLMLCASYAAQTDLTEFFDAWNPGSKAFVYPGDPKPHYEGGITEAGKSRVRAQQYPKPVRNPLLINEISQ</sequence>